<comment type="catalytic activity">
    <reaction evidence="1 6">
        <text>7,8-dihydroneopterin = 6-hydroxymethyl-7,8-dihydropterin + glycolaldehyde</text>
        <dbReference type="Rhea" id="RHEA:10540"/>
        <dbReference type="ChEBI" id="CHEBI:17001"/>
        <dbReference type="ChEBI" id="CHEBI:17071"/>
        <dbReference type="ChEBI" id="CHEBI:44841"/>
        <dbReference type="EC" id="4.1.2.25"/>
    </reaction>
</comment>
<evidence type="ECO:0000256" key="3">
    <source>
        <dbReference type="ARBA" id="ARBA00005708"/>
    </source>
</evidence>
<evidence type="ECO:0000313" key="8">
    <source>
        <dbReference type="EMBL" id="ASC72680.1"/>
    </source>
</evidence>
<dbReference type="UniPathway" id="UPA00077">
    <property type="reaction ID" value="UER00154"/>
</dbReference>
<proteinExistence type="inferred from homology"/>
<evidence type="ECO:0000256" key="5">
    <source>
        <dbReference type="ARBA" id="ARBA00023239"/>
    </source>
</evidence>
<comment type="similarity">
    <text evidence="3 6">Belongs to the DHNA family.</text>
</comment>
<evidence type="ECO:0000256" key="2">
    <source>
        <dbReference type="ARBA" id="ARBA00005013"/>
    </source>
</evidence>
<organism evidence="8 9">
    <name type="scientific">Halomicronema hongdechloris C2206</name>
    <dbReference type="NCBI Taxonomy" id="1641165"/>
    <lineage>
        <taxon>Bacteria</taxon>
        <taxon>Bacillati</taxon>
        <taxon>Cyanobacteriota</taxon>
        <taxon>Cyanophyceae</taxon>
        <taxon>Nodosilineales</taxon>
        <taxon>Nodosilineaceae</taxon>
        <taxon>Halomicronema</taxon>
    </lineage>
</organism>
<dbReference type="InterPro" id="IPR006157">
    <property type="entry name" value="FolB_dom"/>
</dbReference>
<dbReference type="KEGG" id="hhg:XM38_036380"/>
<dbReference type="PANTHER" id="PTHR42844">
    <property type="entry name" value="DIHYDRONEOPTERIN ALDOLASE 1-RELATED"/>
    <property type="match status" value="1"/>
</dbReference>
<dbReference type="InterPro" id="IPR006156">
    <property type="entry name" value="Dihydroneopterin_aldolase"/>
</dbReference>
<dbReference type="PANTHER" id="PTHR42844:SF1">
    <property type="entry name" value="DIHYDRONEOPTERIN ALDOLASE 1-RELATED"/>
    <property type="match status" value="1"/>
</dbReference>
<sequence length="126" mass="14186">MDSIQVTGIRAYGYTGALPEERVLGQWFEVSLTLWLDLALAADTDQLADTYNYCQAIDQVQRLIRTQRFSLLEALAAAISRATLSGDERLQQVRVQLVKLAAPIPDFDGRIAVDMTRDRTFLRSHT</sequence>
<name>A0A1Z3HQT9_9CYAN</name>
<dbReference type="Gene3D" id="3.30.1130.10">
    <property type="match status" value="1"/>
</dbReference>
<dbReference type="InterPro" id="IPR043133">
    <property type="entry name" value="GTP-CH-I_C/QueF"/>
</dbReference>
<dbReference type="CDD" id="cd00534">
    <property type="entry name" value="DHNA_DHNTPE"/>
    <property type="match status" value="1"/>
</dbReference>
<comment type="pathway">
    <text evidence="2 6">Cofactor biosynthesis; tetrahydrofolate biosynthesis; 2-amino-4-hydroxy-6-hydroxymethyl-7,8-dihydropteridine diphosphate from 7,8-dihydroneopterin triphosphate: step 3/4.</text>
</comment>
<dbReference type="STRING" id="1641165.XM38_13805"/>
<evidence type="ECO:0000256" key="4">
    <source>
        <dbReference type="ARBA" id="ARBA00022909"/>
    </source>
</evidence>
<dbReference type="GO" id="GO:0046656">
    <property type="term" value="P:folic acid biosynthetic process"/>
    <property type="evidence" value="ECO:0007669"/>
    <property type="project" value="UniProtKB-UniRule"/>
</dbReference>
<evidence type="ECO:0000256" key="1">
    <source>
        <dbReference type="ARBA" id="ARBA00001353"/>
    </source>
</evidence>
<keyword evidence="4 6" id="KW-0289">Folate biosynthesis</keyword>
<keyword evidence="9" id="KW-1185">Reference proteome</keyword>
<dbReference type="Proteomes" id="UP000191901">
    <property type="component" value="Chromosome"/>
</dbReference>
<evidence type="ECO:0000313" key="9">
    <source>
        <dbReference type="Proteomes" id="UP000191901"/>
    </source>
</evidence>
<feature type="domain" description="Dihydroneopterin aldolase/epimerase" evidence="7">
    <location>
        <begin position="4"/>
        <end position="117"/>
    </location>
</feature>
<dbReference type="GO" id="GO:0004150">
    <property type="term" value="F:dihydroneopterin aldolase activity"/>
    <property type="evidence" value="ECO:0007669"/>
    <property type="project" value="UniProtKB-UniRule"/>
</dbReference>
<evidence type="ECO:0000259" key="7">
    <source>
        <dbReference type="SMART" id="SM00905"/>
    </source>
</evidence>
<dbReference type="Pfam" id="PF02152">
    <property type="entry name" value="FolB"/>
    <property type="match status" value="1"/>
</dbReference>
<gene>
    <name evidence="8" type="primary">folB</name>
    <name evidence="8" type="ORF">XM38_036380</name>
</gene>
<dbReference type="GO" id="GO:0005737">
    <property type="term" value="C:cytoplasm"/>
    <property type="evidence" value="ECO:0007669"/>
    <property type="project" value="TreeGrafter"/>
</dbReference>
<evidence type="ECO:0000256" key="6">
    <source>
        <dbReference type="RuleBase" id="RU362079"/>
    </source>
</evidence>
<dbReference type="OrthoDB" id="9803748at2"/>
<dbReference type="EC" id="4.1.2.25" evidence="6"/>
<protein>
    <recommendedName>
        <fullName evidence="6">7,8-dihydroneopterin aldolase</fullName>
        <ecNumber evidence="6">4.1.2.25</ecNumber>
    </recommendedName>
</protein>
<dbReference type="SMART" id="SM00905">
    <property type="entry name" value="FolB"/>
    <property type="match status" value="1"/>
</dbReference>
<comment type="function">
    <text evidence="6">Catalyzes the conversion of 7,8-dihydroneopterin to 6-hydroxymethyl-7,8-dihydropterin.</text>
</comment>
<keyword evidence="5 6" id="KW-0456">Lyase</keyword>
<dbReference type="NCBIfam" id="TIGR00526">
    <property type="entry name" value="folB_dom"/>
    <property type="match status" value="1"/>
</dbReference>
<accession>A0A1Z3HQT9</accession>
<dbReference type="NCBIfam" id="TIGR00525">
    <property type="entry name" value="folB"/>
    <property type="match status" value="1"/>
</dbReference>
<dbReference type="EMBL" id="CP021983">
    <property type="protein sequence ID" value="ASC72680.1"/>
    <property type="molecule type" value="Genomic_DNA"/>
</dbReference>
<dbReference type="AlphaFoldDB" id="A0A1Z3HQT9"/>
<dbReference type="RefSeq" id="WP_080810242.1">
    <property type="nucleotide sequence ID" value="NZ_CP021983.2"/>
</dbReference>
<dbReference type="SUPFAM" id="SSF55620">
    <property type="entry name" value="Tetrahydrobiopterin biosynthesis enzymes-like"/>
    <property type="match status" value="1"/>
</dbReference>
<dbReference type="GO" id="GO:0046654">
    <property type="term" value="P:tetrahydrofolate biosynthetic process"/>
    <property type="evidence" value="ECO:0007669"/>
    <property type="project" value="UniProtKB-UniRule"/>
</dbReference>
<reference evidence="8 9" key="1">
    <citation type="journal article" date="2016" name="Biochim. Biophys. Acta">
        <title>Characterization of red-shifted phycobilisomes isolated from the chlorophyll f-containing cyanobacterium Halomicronema hongdechloris.</title>
        <authorList>
            <person name="Li Y."/>
            <person name="Lin Y."/>
            <person name="Garvey C.J."/>
            <person name="Birch D."/>
            <person name="Corkery R.W."/>
            <person name="Loughlin P.C."/>
            <person name="Scheer H."/>
            <person name="Willows R.D."/>
            <person name="Chen M."/>
        </authorList>
    </citation>
    <scope>NUCLEOTIDE SEQUENCE [LARGE SCALE GENOMIC DNA]</scope>
    <source>
        <strain evidence="8 9">C2206</strain>
    </source>
</reference>